<dbReference type="AlphaFoldDB" id="A0A4C1UG69"/>
<organism evidence="1 2">
    <name type="scientific">Eumeta variegata</name>
    <name type="common">Bagworm moth</name>
    <name type="synonym">Eumeta japonica</name>
    <dbReference type="NCBI Taxonomy" id="151549"/>
    <lineage>
        <taxon>Eukaryota</taxon>
        <taxon>Metazoa</taxon>
        <taxon>Ecdysozoa</taxon>
        <taxon>Arthropoda</taxon>
        <taxon>Hexapoda</taxon>
        <taxon>Insecta</taxon>
        <taxon>Pterygota</taxon>
        <taxon>Neoptera</taxon>
        <taxon>Endopterygota</taxon>
        <taxon>Lepidoptera</taxon>
        <taxon>Glossata</taxon>
        <taxon>Ditrysia</taxon>
        <taxon>Tineoidea</taxon>
        <taxon>Psychidae</taxon>
        <taxon>Oiketicinae</taxon>
        <taxon>Eumeta</taxon>
    </lineage>
</organism>
<accession>A0A4C1UG69</accession>
<sequence length="107" mass="11958">MRQCSLDRSVTDQHRRVHCTDSELLSGRIFSRCRYAPRMARDVAKPMRAGNKTVTIREDAIEVQNPNSGNEINSTDGVGAAALTILKFGTKMTVLFIINLLNHKTVK</sequence>
<evidence type="ECO:0000313" key="1">
    <source>
        <dbReference type="EMBL" id="GBP24914.1"/>
    </source>
</evidence>
<reference evidence="1 2" key="1">
    <citation type="journal article" date="2019" name="Commun. Biol.">
        <title>The bagworm genome reveals a unique fibroin gene that provides high tensile strength.</title>
        <authorList>
            <person name="Kono N."/>
            <person name="Nakamura H."/>
            <person name="Ohtoshi R."/>
            <person name="Tomita M."/>
            <person name="Numata K."/>
            <person name="Arakawa K."/>
        </authorList>
    </citation>
    <scope>NUCLEOTIDE SEQUENCE [LARGE SCALE GENOMIC DNA]</scope>
</reference>
<name>A0A4C1UG69_EUMVA</name>
<comment type="caution">
    <text evidence="1">The sequence shown here is derived from an EMBL/GenBank/DDBJ whole genome shotgun (WGS) entry which is preliminary data.</text>
</comment>
<keyword evidence="2" id="KW-1185">Reference proteome</keyword>
<gene>
    <name evidence="1" type="ORF">EVAR_12578_1</name>
</gene>
<proteinExistence type="predicted"/>
<protein>
    <submittedName>
        <fullName evidence="1">Uncharacterized protein</fullName>
    </submittedName>
</protein>
<evidence type="ECO:0000313" key="2">
    <source>
        <dbReference type="Proteomes" id="UP000299102"/>
    </source>
</evidence>
<dbReference type="EMBL" id="BGZK01000167">
    <property type="protein sequence ID" value="GBP24914.1"/>
    <property type="molecule type" value="Genomic_DNA"/>
</dbReference>
<dbReference type="Proteomes" id="UP000299102">
    <property type="component" value="Unassembled WGS sequence"/>
</dbReference>